<evidence type="ECO:0000313" key="4">
    <source>
        <dbReference type="Proteomes" id="UP001150924"/>
    </source>
</evidence>
<dbReference type="InterPro" id="IPR022138">
    <property type="entry name" value="DUF3670"/>
</dbReference>
<feature type="region of interest" description="Disordered" evidence="1">
    <location>
        <begin position="462"/>
        <end position="488"/>
    </location>
</feature>
<comment type="caution">
    <text evidence="3">The sequence shown here is derived from an EMBL/GenBank/DDBJ whole genome shotgun (WGS) entry which is preliminary data.</text>
</comment>
<dbReference type="AlphaFoldDB" id="A0A9X3F0J3"/>
<dbReference type="RefSeq" id="WP_267777903.1">
    <property type="nucleotide sequence ID" value="NZ_JAPNKE010000002.1"/>
</dbReference>
<accession>A0A9X3F0J3</accession>
<dbReference type="Proteomes" id="UP001150924">
    <property type="component" value="Unassembled WGS sequence"/>
</dbReference>
<evidence type="ECO:0000259" key="2">
    <source>
        <dbReference type="Pfam" id="PF12419"/>
    </source>
</evidence>
<organism evidence="3 4">
    <name type="scientific">Nannocystis pusilla</name>
    <dbReference type="NCBI Taxonomy" id="889268"/>
    <lineage>
        <taxon>Bacteria</taxon>
        <taxon>Pseudomonadati</taxon>
        <taxon>Myxococcota</taxon>
        <taxon>Polyangia</taxon>
        <taxon>Nannocystales</taxon>
        <taxon>Nannocystaceae</taxon>
        <taxon>Nannocystis</taxon>
    </lineage>
</organism>
<protein>
    <submittedName>
        <fullName evidence="3">SNF2 helicase-associated domain-containing protein</fullName>
    </submittedName>
</protein>
<keyword evidence="3" id="KW-0347">Helicase</keyword>
<name>A0A9X3F0J3_9BACT</name>
<reference evidence="3" key="1">
    <citation type="submission" date="2022-11" db="EMBL/GenBank/DDBJ databases">
        <title>Minimal conservation of predation-associated metabolite biosynthetic gene clusters underscores biosynthetic potential of Myxococcota including descriptions for ten novel species: Archangium lansinium sp. nov., Myxococcus landrumus sp. nov., Nannocystis bai.</title>
        <authorList>
            <person name="Ahearne A."/>
            <person name="Stevens C."/>
            <person name="Phillips K."/>
        </authorList>
    </citation>
    <scope>NUCLEOTIDE SEQUENCE</scope>
    <source>
        <strain evidence="3">Na p29</strain>
    </source>
</reference>
<keyword evidence="3" id="KW-0378">Hydrolase</keyword>
<proteinExistence type="predicted"/>
<keyword evidence="3" id="KW-0067">ATP-binding</keyword>
<dbReference type="GO" id="GO:0004386">
    <property type="term" value="F:helicase activity"/>
    <property type="evidence" value="ECO:0007669"/>
    <property type="project" value="UniProtKB-KW"/>
</dbReference>
<gene>
    <name evidence="3" type="ORF">OV079_51295</name>
</gene>
<dbReference type="EMBL" id="JAPNKE010000002">
    <property type="protein sequence ID" value="MCY1013778.1"/>
    <property type="molecule type" value="Genomic_DNA"/>
</dbReference>
<feature type="region of interest" description="Disordered" evidence="1">
    <location>
        <begin position="114"/>
        <end position="154"/>
    </location>
</feature>
<dbReference type="Pfam" id="PF12419">
    <property type="entry name" value="DUF3670"/>
    <property type="match status" value="1"/>
</dbReference>
<feature type="compositionally biased region" description="Basic and acidic residues" evidence="1">
    <location>
        <begin position="466"/>
        <end position="479"/>
    </location>
</feature>
<keyword evidence="4" id="KW-1185">Reference proteome</keyword>
<evidence type="ECO:0000256" key="1">
    <source>
        <dbReference type="SAM" id="MobiDB-lite"/>
    </source>
</evidence>
<keyword evidence="3" id="KW-0547">Nucleotide-binding</keyword>
<feature type="domain" description="DUF3670" evidence="2">
    <location>
        <begin position="309"/>
        <end position="394"/>
    </location>
</feature>
<feature type="region of interest" description="Disordered" evidence="1">
    <location>
        <begin position="402"/>
        <end position="433"/>
    </location>
</feature>
<evidence type="ECO:0000313" key="3">
    <source>
        <dbReference type="EMBL" id="MCY1013778.1"/>
    </source>
</evidence>
<sequence length="520" mass="55978">MAPCVIPNGVLTTRSRLEALIDAGIDQPRVSVDAVEYAAFRRLVPDLDLDAGRARPTRTAPVALPGALAVSAMHVLIRASASCPPSRDPLLPRSSCSPGTENCWPWPPASLTAPGSVRRRSAACRSSARSSWSSRPPTGRSLRTSRSAAKSPAPRCGACRRAAARAWDPGASPGALASLLAVAPDTLRGVDERLLAAAWRQVVLAARVELSRTGAPREAFAHAHGVDPEDGRLYLHLAERANDRAHPFAFLVTVARGRGDHGRVLHVPLAAVLTGLAADALARQRLLAPLRRAATLSPFVRALVDSGEVYHPVAWTAAQAHELLLAAPDLEDSGLRLRVPDWWHREPPRPQVRVEVGGARPSELGLDALLDFELRYFLGDDELTPDEWRELVRAPPACITSAAAGSSSTRRATPRLWGTGTASRPSPVAAGSRSSRACVCSPAWTKRSGGLDRRYPWPLARARPRRAAEPRRQPRDRPRPGPARHPSPLSARGVAWLWLLRASASAVASPTTWASARRFR</sequence>
<feature type="compositionally biased region" description="Low complexity" evidence="1">
    <location>
        <begin position="123"/>
        <end position="135"/>
    </location>
</feature>
<feature type="compositionally biased region" description="Low complexity" evidence="1">
    <location>
        <begin position="402"/>
        <end position="415"/>
    </location>
</feature>